<name>A0A1U8P7M1_GOSHI</name>
<proteinExistence type="predicted"/>
<evidence type="ECO:0000256" key="2">
    <source>
        <dbReference type="ARBA" id="ARBA00022490"/>
    </source>
</evidence>
<organism evidence="8 9">
    <name type="scientific">Gossypium hirsutum</name>
    <name type="common">Upland cotton</name>
    <name type="synonym">Gossypium mexicanum</name>
    <dbReference type="NCBI Taxonomy" id="3635"/>
    <lineage>
        <taxon>Eukaryota</taxon>
        <taxon>Viridiplantae</taxon>
        <taxon>Streptophyta</taxon>
        <taxon>Embryophyta</taxon>
        <taxon>Tracheophyta</taxon>
        <taxon>Spermatophyta</taxon>
        <taxon>Magnoliopsida</taxon>
        <taxon>eudicotyledons</taxon>
        <taxon>Gunneridae</taxon>
        <taxon>Pentapetalae</taxon>
        <taxon>rosids</taxon>
        <taxon>malvids</taxon>
        <taxon>Malvales</taxon>
        <taxon>Malvaceae</taxon>
        <taxon>Malvoideae</taxon>
        <taxon>Gossypium</taxon>
    </lineage>
</organism>
<evidence type="ECO:0000256" key="3">
    <source>
        <dbReference type="ARBA" id="ARBA00022737"/>
    </source>
</evidence>
<feature type="repeat" description="Pumilio" evidence="6">
    <location>
        <begin position="328"/>
        <end position="364"/>
    </location>
</feature>
<feature type="repeat" description="Pumilio" evidence="6">
    <location>
        <begin position="398"/>
        <end position="439"/>
    </location>
</feature>
<reference evidence="9" key="2">
    <citation type="submission" date="2025-08" db="UniProtKB">
        <authorList>
            <consortium name="RefSeq"/>
        </authorList>
    </citation>
    <scope>IDENTIFICATION</scope>
</reference>
<evidence type="ECO:0000256" key="4">
    <source>
        <dbReference type="ARBA" id="ARBA00022845"/>
    </source>
</evidence>
<dbReference type="PANTHER" id="PTHR12537">
    <property type="entry name" value="RNA BINDING PROTEIN PUMILIO-RELATED"/>
    <property type="match status" value="1"/>
</dbReference>
<dbReference type="PaxDb" id="3635-A0A1U8P7M1"/>
<keyword evidence="5" id="KW-0694">RNA-binding</keyword>
<evidence type="ECO:0000256" key="6">
    <source>
        <dbReference type="PROSITE-ProRule" id="PRU00317"/>
    </source>
</evidence>
<accession>A0A1U8P7M1</accession>
<dbReference type="InterPro" id="IPR011989">
    <property type="entry name" value="ARM-like"/>
</dbReference>
<comment type="subcellular location">
    <subcellularLocation>
        <location evidence="1">Cytoplasm</location>
    </subcellularLocation>
</comment>
<dbReference type="InterPro" id="IPR033133">
    <property type="entry name" value="PUM-HD"/>
</dbReference>
<dbReference type="GeneID" id="107955846"/>
<dbReference type="KEGG" id="ghi:107955846"/>
<evidence type="ECO:0000259" key="7">
    <source>
        <dbReference type="PROSITE" id="PS50303"/>
    </source>
</evidence>
<evidence type="ECO:0000313" key="8">
    <source>
        <dbReference type="Proteomes" id="UP000818029"/>
    </source>
</evidence>
<dbReference type="SUPFAM" id="SSF48371">
    <property type="entry name" value="ARM repeat"/>
    <property type="match status" value="1"/>
</dbReference>
<protein>
    <submittedName>
        <fullName evidence="9">Pumilio homolog 8, chloroplastic</fullName>
    </submittedName>
</protein>
<dbReference type="InterPro" id="IPR001313">
    <property type="entry name" value="Pumilio_RNA-bd_rpt"/>
</dbReference>
<reference evidence="8" key="1">
    <citation type="journal article" date="2020" name="Nat. Genet.">
        <title>Genomic diversifications of five Gossypium allopolyploid species and their impact on cotton improvement.</title>
        <authorList>
            <person name="Chen Z.J."/>
            <person name="Sreedasyam A."/>
            <person name="Ando A."/>
            <person name="Song Q."/>
            <person name="De Santiago L.M."/>
            <person name="Hulse-Kemp A.M."/>
            <person name="Ding M."/>
            <person name="Ye W."/>
            <person name="Kirkbride R.C."/>
            <person name="Jenkins J."/>
            <person name="Plott C."/>
            <person name="Lovell J."/>
            <person name="Lin Y.M."/>
            <person name="Vaughn R."/>
            <person name="Liu B."/>
            <person name="Simpson S."/>
            <person name="Scheffler B.E."/>
            <person name="Wen L."/>
            <person name="Saski C.A."/>
            <person name="Grover C.E."/>
            <person name="Hu G."/>
            <person name="Conover J.L."/>
            <person name="Carlson J.W."/>
            <person name="Shu S."/>
            <person name="Boston L.B."/>
            <person name="Williams M."/>
            <person name="Peterson D.G."/>
            <person name="McGee K."/>
            <person name="Jones D.C."/>
            <person name="Wendel J.F."/>
            <person name="Stelly D.M."/>
            <person name="Grimwood J."/>
            <person name="Schmutz J."/>
        </authorList>
    </citation>
    <scope>NUCLEOTIDE SEQUENCE [LARGE SCALE GENOMIC DNA]</scope>
    <source>
        <strain evidence="8">cv. TM-1</strain>
    </source>
</reference>
<dbReference type="STRING" id="3635.A0A1U8P7M1"/>
<gene>
    <name evidence="9" type="primary">LOC107955846</name>
</gene>
<dbReference type="AlphaFoldDB" id="A0A1U8P7M1"/>
<dbReference type="PROSITE" id="PS50303">
    <property type="entry name" value="PUM_HD"/>
    <property type="match status" value="1"/>
</dbReference>
<dbReference type="GO" id="GO:0005737">
    <property type="term" value="C:cytoplasm"/>
    <property type="evidence" value="ECO:0000318"/>
    <property type="project" value="GO_Central"/>
</dbReference>
<sequence>MENILRIQQQFQSVVNTKDLIVFPCILSLLPVSMENSTHPQNPNTMASMYSSSLEALQLPFENLYLFDNSSLSLNASSAGVFPDPQRNHGLGFSRVGSFRSCLDDFTGKSTNLGSSMFDNVNWFNGFSNGSPGFQPIFSLDSEYSYGYSNWVIDMAKTEEGSKDLQKLLSNSTNSNMIFSWVFDFIVELMIDQSGRYLFQKLMESADETQLQMILERLLVPHNYIYYASLLKYGSCSIKKLITVLEKSPLITYVIKALSDTFEKLMMDPIGHYVIFECLDVLDSQTNDPLNIQAMKQCLELVRHEQGSVSMSGFVIRIKGPRRDQLLNLISRNSAFLAQDPTGNYVVQCVIQLQNPAMNDQIFRNLEGYYVKLSTTKTGSYVVEHCFLSSGLDRVINELLRSDRLVSVAKDRYGNYVVQTALKESKKREISLHGSLVVKLEQHFKCLQHGYGRNVLSVLRSLQ</sequence>
<evidence type="ECO:0000313" key="9">
    <source>
        <dbReference type="RefSeq" id="XP_016747125.1"/>
    </source>
</evidence>
<dbReference type="Proteomes" id="UP000818029">
    <property type="component" value="Chromosome A07"/>
</dbReference>
<feature type="domain" description="PUM-HD" evidence="7">
    <location>
        <begin position="119"/>
        <end position="463"/>
    </location>
</feature>
<dbReference type="PANTHER" id="PTHR12537:SF137">
    <property type="entry name" value="PUMILIO HOMOLOG 16-RELATED"/>
    <property type="match status" value="1"/>
</dbReference>
<dbReference type="InterPro" id="IPR016024">
    <property type="entry name" value="ARM-type_fold"/>
</dbReference>
<dbReference type="Gene3D" id="1.25.10.10">
    <property type="entry name" value="Leucine-rich Repeat Variant"/>
    <property type="match status" value="1"/>
</dbReference>
<feature type="repeat" description="Pumilio" evidence="6">
    <location>
        <begin position="181"/>
        <end position="216"/>
    </location>
</feature>
<keyword evidence="2" id="KW-0963">Cytoplasm</keyword>
<dbReference type="GO" id="GO:0010608">
    <property type="term" value="P:post-transcriptional regulation of gene expression"/>
    <property type="evidence" value="ECO:0000318"/>
    <property type="project" value="GO_Central"/>
</dbReference>
<dbReference type="GO" id="GO:0006417">
    <property type="term" value="P:regulation of translation"/>
    <property type="evidence" value="ECO:0007669"/>
    <property type="project" value="UniProtKB-KW"/>
</dbReference>
<dbReference type="OrthoDB" id="668540at2759"/>
<evidence type="ECO:0000256" key="5">
    <source>
        <dbReference type="ARBA" id="ARBA00022884"/>
    </source>
</evidence>
<dbReference type="SMART" id="SM00025">
    <property type="entry name" value="Pumilio"/>
    <property type="match status" value="6"/>
</dbReference>
<dbReference type="Pfam" id="PF00806">
    <property type="entry name" value="PUF"/>
    <property type="match status" value="4"/>
</dbReference>
<keyword evidence="4" id="KW-0810">Translation regulation</keyword>
<keyword evidence="3" id="KW-0677">Repeat</keyword>
<dbReference type="RefSeq" id="XP_016747125.1">
    <property type="nucleotide sequence ID" value="XM_016891636.2"/>
</dbReference>
<keyword evidence="8" id="KW-1185">Reference proteome</keyword>
<dbReference type="GO" id="GO:0003729">
    <property type="term" value="F:mRNA binding"/>
    <property type="evidence" value="ECO:0000318"/>
    <property type="project" value="GO_Central"/>
</dbReference>
<evidence type="ECO:0000256" key="1">
    <source>
        <dbReference type="ARBA" id="ARBA00004496"/>
    </source>
</evidence>
<dbReference type="PROSITE" id="PS50302">
    <property type="entry name" value="PUM"/>
    <property type="match status" value="3"/>
</dbReference>